<dbReference type="Gene3D" id="3.40.525.10">
    <property type="entry name" value="CRAL-TRIO lipid binding domain"/>
    <property type="match status" value="1"/>
</dbReference>
<accession>A0A0V1FEW5</accession>
<dbReference type="CDD" id="cd21134">
    <property type="entry name" value="YTH"/>
    <property type="match status" value="1"/>
</dbReference>
<dbReference type="PROSITE" id="PS50882">
    <property type="entry name" value="YTH"/>
    <property type="match status" value="1"/>
</dbReference>
<dbReference type="InterPro" id="IPR000198">
    <property type="entry name" value="RhoGAP_dom"/>
</dbReference>
<evidence type="ECO:0000259" key="2">
    <source>
        <dbReference type="PROSITE" id="PS50238"/>
    </source>
</evidence>
<dbReference type="Gene3D" id="3.10.590.10">
    <property type="entry name" value="ph1033 like domains"/>
    <property type="match status" value="1"/>
</dbReference>
<dbReference type="GO" id="GO:0005737">
    <property type="term" value="C:cytoplasm"/>
    <property type="evidence" value="ECO:0007669"/>
    <property type="project" value="TreeGrafter"/>
</dbReference>
<protein>
    <submittedName>
        <fullName evidence="4">Rho GTPase-activating protein 1</fullName>
    </submittedName>
</protein>
<proteinExistence type="predicted"/>
<dbReference type="SUPFAM" id="SSF52087">
    <property type="entry name" value="CRAL/TRIO domain"/>
    <property type="match status" value="1"/>
</dbReference>
<sequence>MDSEEEDKQQEKGNFTDDVDFVEPEEPFADDELIPSDLIEDAVSSHRSSENYLQRDENFELELGSPTDDHILDHFQNVSRYDIIDVIGDDRAGRPVIVFFAFRLPQTDLFDYELFLKFKKNLKSLILVHPTRLVKFMWTIFKPLVSSKFEKKICYVNYLHELREYVHCDQLVIPKEIEEHDRMLLQESNCKVHASTIPPFLPTQQFGVNLQYIMRNHPESTLPPVVRDTVTFLRQHGMLTPGLFRRSVSVKELRTWQDKINRGIPVTFLYPDHVHLSAVLLKTFLRELSEPVMTHHLYGDIMQLQSFPPNERTQKIRDLLKQLPKENYTLLKYLIEFLNEVCDRSSANLMNASNLAIVFGPNLAWSADQQVSMGNMYQLTQFTYRLIANSSEIFVSSPFPCHSVANASSDPMNEDDFFCKICGNKFSETQSDPRKHFFFCLPKKPSPENISSVLMYSDRNNDVQQMSRSNVNGVSTLPNQPTNNANPIVYNIYPTNTNLLQLPVVWRQRNPNFWIQKQNVNMPLLNENYLPQEYCGIRNVPNGFLPGGIAAGNRINNPNLCIVQWNPIVYRNNVYNNFENAFFRGNGHFFNHMKHITDEVMRSIRFFVIRAQNENEIALSVNSGLWWPTEEISPCLNIIFNEQAAFNSSVYLLVTFNSGAYFCGVAKMLTSVYLRHFDKEPLVISRFEFQLKWLLVKAVPNEILNHIMTSVYEQVPITMLPNGHEVFCDNAWQFMDTMVKF</sequence>
<dbReference type="PROSITE" id="PS50238">
    <property type="entry name" value="RHOGAP"/>
    <property type="match status" value="1"/>
</dbReference>
<comment type="caution">
    <text evidence="4">The sequence shown here is derived from an EMBL/GenBank/DDBJ whole genome shotgun (WGS) entry which is preliminary data.</text>
</comment>
<dbReference type="Pfam" id="PF13716">
    <property type="entry name" value="CRAL_TRIO_2"/>
    <property type="match status" value="1"/>
</dbReference>
<evidence type="ECO:0000259" key="3">
    <source>
        <dbReference type="PROSITE" id="PS50882"/>
    </source>
</evidence>
<dbReference type="OrthoDB" id="19923at2759"/>
<feature type="region of interest" description="Disordered" evidence="1">
    <location>
        <begin position="1"/>
        <end position="21"/>
    </location>
</feature>
<dbReference type="PANTHER" id="PTHR45808">
    <property type="entry name" value="RHO GTPASE-ACTIVATING PROTEIN 68F"/>
    <property type="match status" value="1"/>
</dbReference>
<feature type="domain" description="Rho-GAP" evidence="2">
    <location>
        <begin position="208"/>
        <end position="394"/>
    </location>
</feature>
<dbReference type="SMART" id="SM00324">
    <property type="entry name" value="RhoGAP"/>
    <property type="match status" value="1"/>
</dbReference>
<dbReference type="InterPro" id="IPR008936">
    <property type="entry name" value="Rho_GTPase_activation_prot"/>
</dbReference>
<keyword evidence="5" id="KW-1185">Reference proteome</keyword>
<name>A0A0V1FEW5_TRIPS</name>
<gene>
    <name evidence="4" type="primary">ARHGAP1</name>
    <name evidence="4" type="ORF">T4D_98</name>
</gene>
<evidence type="ECO:0000313" key="5">
    <source>
        <dbReference type="Proteomes" id="UP000054995"/>
    </source>
</evidence>
<organism evidence="4 5">
    <name type="scientific">Trichinella pseudospiralis</name>
    <name type="common">Parasitic roundworm</name>
    <dbReference type="NCBI Taxonomy" id="6337"/>
    <lineage>
        <taxon>Eukaryota</taxon>
        <taxon>Metazoa</taxon>
        <taxon>Ecdysozoa</taxon>
        <taxon>Nematoda</taxon>
        <taxon>Enoplea</taxon>
        <taxon>Dorylaimia</taxon>
        <taxon>Trichinellida</taxon>
        <taxon>Trichinellidae</taxon>
        <taxon>Trichinella</taxon>
    </lineage>
</organism>
<evidence type="ECO:0000313" key="4">
    <source>
        <dbReference type="EMBL" id="KRY84584.1"/>
    </source>
</evidence>
<dbReference type="GO" id="GO:0003723">
    <property type="term" value="F:RNA binding"/>
    <property type="evidence" value="ECO:0007669"/>
    <property type="project" value="InterPro"/>
</dbReference>
<dbReference type="Pfam" id="PF00620">
    <property type="entry name" value="RhoGAP"/>
    <property type="match status" value="1"/>
</dbReference>
<dbReference type="Proteomes" id="UP000054995">
    <property type="component" value="Unassembled WGS sequence"/>
</dbReference>
<dbReference type="SUPFAM" id="SSF48350">
    <property type="entry name" value="GTPase activation domain, GAP"/>
    <property type="match status" value="1"/>
</dbReference>
<reference evidence="4 5" key="1">
    <citation type="submission" date="2015-01" db="EMBL/GenBank/DDBJ databases">
        <title>Evolution of Trichinella species and genotypes.</title>
        <authorList>
            <person name="Korhonen P.K."/>
            <person name="Edoardo P."/>
            <person name="Giuseppe L.R."/>
            <person name="Gasser R.B."/>
        </authorList>
    </citation>
    <scope>NUCLEOTIDE SEQUENCE [LARGE SCALE GENOMIC DNA]</scope>
    <source>
        <strain evidence="4">ISS470</strain>
    </source>
</reference>
<dbReference type="GO" id="GO:2001136">
    <property type="term" value="P:negative regulation of endocytic recycling"/>
    <property type="evidence" value="ECO:0007669"/>
    <property type="project" value="TreeGrafter"/>
</dbReference>
<dbReference type="InterPro" id="IPR007275">
    <property type="entry name" value="YTH_domain"/>
</dbReference>
<feature type="domain" description="YTH" evidence="3">
    <location>
        <begin position="604"/>
        <end position="738"/>
    </location>
</feature>
<evidence type="ECO:0000256" key="1">
    <source>
        <dbReference type="SAM" id="MobiDB-lite"/>
    </source>
</evidence>
<dbReference type="Gene3D" id="1.10.555.10">
    <property type="entry name" value="Rho GTPase activation protein"/>
    <property type="match status" value="1"/>
</dbReference>
<dbReference type="AlphaFoldDB" id="A0A0V1FEW5"/>
<dbReference type="PANTHER" id="PTHR45808:SF2">
    <property type="entry name" value="RHO GTPASE-ACTIVATING PROTEIN 68F"/>
    <property type="match status" value="1"/>
</dbReference>
<dbReference type="InterPro" id="IPR001251">
    <property type="entry name" value="CRAL-TRIO_dom"/>
</dbReference>
<dbReference type="Pfam" id="PF04146">
    <property type="entry name" value="YTH"/>
    <property type="match status" value="1"/>
</dbReference>
<dbReference type="EMBL" id="JYDT01000111">
    <property type="protein sequence ID" value="KRY84584.1"/>
    <property type="molecule type" value="Genomic_DNA"/>
</dbReference>
<dbReference type="GO" id="GO:0007264">
    <property type="term" value="P:small GTPase-mediated signal transduction"/>
    <property type="evidence" value="ECO:0007669"/>
    <property type="project" value="TreeGrafter"/>
</dbReference>
<dbReference type="CDD" id="cd00170">
    <property type="entry name" value="SEC14"/>
    <property type="match status" value="1"/>
</dbReference>
<dbReference type="GO" id="GO:0005096">
    <property type="term" value="F:GTPase activator activity"/>
    <property type="evidence" value="ECO:0007669"/>
    <property type="project" value="TreeGrafter"/>
</dbReference>
<dbReference type="InterPro" id="IPR036865">
    <property type="entry name" value="CRAL-TRIO_dom_sf"/>
</dbReference>